<proteinExistence type="predicted"/>
<dbReference type="KEGG" id="rhy:RD110_12290"/>
<reference evidence="1 2" key="1">
    <citation type="submission" date="2017-01" db="EMBL/GenBank/DDBJ databases">
        <authorList>
            <person name="Mah S.A."/>
            <person name="Swanson W.J."/>
            <person name="Moy G.W."/>
            <person name="Vacquier V.D."/>
        </authorList>
    </citation>
    <scope>NUCLEOTIDE SEQUENCE [LARGE SCALE GENOMIC DNA]</scope>
    <source>
        <strain evidence="1 2">DCY110</strain>
    </source>
</reference>
<protein>
    <submittedName>
        <fullName evidence="1">Uncharacterized protein</fullName>
    </submittedName>
</protein>
<dbReference type="STRING" id="1842727.RD110_12290"/>
<evidence type="ECO:0000313" key="2">
    <source>
        <dbReference type="Proteomes" id="UP000186609"/>
    </source>
</evidence>
<dbReference type="AlphaFoldDB" id="A0A1P8JW23"/>
<dbReference type="PROSITE" id="PS51257">
    <property type="entry name" value="PROKAR_LIPOPROTEIN"/>
    <property type="match status" value="1"/>
</dbReference>
<dbReference type="EMBL" id="CP019236">
    <property type="protein sequence ID" value="APW37881.1"/>
    <property type="molecule type" value="Genomic_DNA"/>
</dbReference>
<sequence>MRRLLCWTAAALGTALALACLGLVVIGIFLGMAIEPEARIRRPATVSPSQVDHAVRLFVRHDPRRLVPGVRDSLSVQPDDLDAALNYFARRFAATSAQLTIGDGTALLATSTRLPANPLGQAINMELRLVDSPTLPRITQWRIGRLEVPPRIAGWLVDAGLTPLRRVSPGAAKAVDSLDRIGLRPGAIDVAYTWRGNGLGTGGLRWWSAAEQARIDVYLHRLGALAAAHELSGNDRTMPLLALVQPLFQAAAERSPDEAAAVEQNRAALVALAQFVNAREAGALLAVATTPHTPGPTITLNGRDDSAQHFTVSAALTALAGSPLSDAVGLYKELSDAEGGSGFSFNDLAADRAGTRFAESATGPGGARRWQQHFAAGQPAPTLLPPVADLPENMQLAEFNRRFGGVDGAAARRVRAEIEGRLAGLALYR</sequence>
<name>A0A1P8JW23_9BURK</name>
<gene>
    <name evidence="1" type="ORF">RD110_12290</name>
</gene>
<dbReference type="RefSeq" id="WP_076199760.1">
    <property type="nucleotide sequence ID" value="NZ_CP019236.1"/>
</dbReference>
<keyword evidence="2" id="KW-1185">Reference proteome</keyword>
<accession>A0A1P8JW23</accession>
<dbReference type="Proteomes" id="UP000186609">
    <property type="component" value="Chromosome"/>
</dbReference>
<dbReference type="OrthoDB" id="9997at2"/>
<organism evidence="1 2">
    <name type="scientific">Rhodoferax koreensis</name>
    <dbReference type="NCBI Taxonomy" id="1842727"/>
    <lineage>
        <taxon>Bacteria</taxon>
        <taxon>Pseudomonadati</taxon>
        <taxon>Pseudomonadota</taxon>
        <taxon>Betaproteobacteria</taxon>
        <taxon>Burkholderiales</taxon>
        <taxon>Comamonadaceae</taxon>
        <taxon>Rhodoferax</taxon>
    </lineage>
</organism>
<evidence type="ECO:0000313" key="1">
    <source>
        <dbReference type="EMBL" id="APW37881.1"/>
    </source>
</evidence>